<reference evidence="2" key="1">
    <citation type="submission" date="2020-07" db="EMBL/GenBank/DDBJ databases">
        <title>Huge and variable diversity of episymbiotic CPR bacteria and DPANN archaea in groundwater ecosystems.</title>
        <authorList>
            <person name="He C.Y."/>
            <person name="Keren R."/>
            <person name="Whittaker M."/>
            <person name="Farag I.F."/>
            <person name="Doudna J."/>
            <person name="Cate J.H.D."/>
            <person name="Banfield J.F."/>
        </authorList>
    </citation>
    <scope>NUCLEOTIDE SEQUENCE</scope>
    <source>
        <strain evidence="2">NC_groundwater_1370_Ag_S-0.2um_69_93</strain>
    </source>
</reference>
<dbReference type="AlphaFoldDB" id="A0A932ZTB4"/>
<gene>
    <name evidence="2" type="ORF">HY618_00620</name>
</gene>
<evidence type="ECO:0000259" key="1">
    <source>
        <dbReference type="Pfam" id="PF01882"/>
    </source>
</evidence>
<accession>A0A932ZTB4</accession>
<dbReference type="Proteomes" id="UP000752292">
    <property type="component" value="Unassembled WGS sequence"/>
</dbReference>
<sequence>MSALFSSKEDTRTGVSAFFDPSVVARISSLELRARHVVEGLMSGIHRSRARGFSVEFEEHRAYSPGDELRHIDWKAFGKFDRYLVKQYEDETNLRAHFVVDASGSMNYGEGSLTKWGYAATLSASLAHLLLRQSDAVGLMLSRESDEQMLPAKAVRGHLTGILAALDAERPSGGTGIARSLERLAEGLRRRGMVIVVSDLLDDPAAV</sequence>
<organism evidence="2 3">
    <name type="scientific">Tectimicrobiota bacterium</name>
    <dbReference type="NCBI Taxonomy" id="2528274"/>
    <lineage>
        <taxon>Bacteria</taxon>
        <taxon>Pseudomonadati</taxon>
        <taxon>Nitrospinota/Tectimicrobiota group</taxon>
        <taxon>Candidatus Tectimicrobiota</taxon>
    </lineage>
</organism>
<dbReference type="PANTHER" id="PTHR33608">
    <property type="entry name" value="BLL2464 PROTEIN"/>
    <property type="match status" value="1"/>
</dbReference>
<comment type="caution">
    <text evidence="2">The sequence shown here is derived from an EMBL/GenBank/DDBJ whole genome shotgun (WGS) entry which is preliminary data.</text>
</comment>
<dbReference type="Gene3D" id="3.40.50.410">
    <property type="entry name" value="von Willebrand factor, type A domain"/>
    <property type="match status" value="1"/>
</dbReference>
<name>A0A932ZTB4_UNCTE</name>
<dbReference type="EMBL" id="JACQRX010000027">
    <property type="protein sequence ID" value="MBI4250936.1"/>
    <property type="molecule type" value="Genomic_DNA"/>
</dbReference>
<evidence type="ECO:0000313" key="2">
    <source>
        <dbReference type="EMBL" id="MBI4250936.1"/>
    </source>
</evidence>
<dbReference type="InterPro" id="IPR036465">
    <property type="entry name" value="vWFA_dom_sf"/>
</dbReference>
<dbReference type="PANTHER" id="PTHR33608:SF7">
    <property type="entry name" value="DUF58 DOMAIN-CONTAINING PROTEIN"/>
    <property type="match status" value="1"/>
</dbReference>
<protein>
    <submittedName>
        <fullName evidence="2">DUF58 domain-containing protein</fullName>
    </submittedName>
</protein>
<feature type="domain" description="DUF58" evidence="1">
    <location>
        <begin position="59"/>
        <end position="203"/>
    </location>
</feature>
<dbReference type="Pfam" id="PF01882">
    <property type="entry name" value="DUF58"/>
    <property type="match status" value="1"/>
</dbReference>
<dbReference type="InterPro" id="IPR002881">
    <property type="entry name" value="DUF58"/>
</dbReference>
<feature type="non-terminal residue" evidence="2">
    <location>
        <position position="207"/>
    </location>
</feature>
<evidence type="ECO:0000313" key="3">
    <source>
        <dbReference type="Proteomes" id="UP000752292"/>
    </source>
</evidence>
<proteinExistence type="predicted"/>
<dbReference type="SUPFAM" id="SSF53300">
    <property type="entry name" value="vWA-like"/>
    <property type="match status" value="1"/>
</dbReference>